<comment type="caution">
    <text evidence="3">The sequence shown here is derived from an EMBL/GenBank/DDBJ whole genome shotgun (WGS) entry which is preliminary data.</text>
</comment>
<dbReference type="AlphaFoldDB" id="A0A370K7D4"/>
<keyword evidence="4" id="KW-1185">Reference proteome</keyword>
<feature type="region of interest" description="Disordered" evidence="1">
    <location>
        <begin position="32"/>
        <end position="51"/>
    </location>
</feature>
<evidence type="ECO:0000313" key="4">
    <source>
        <dbReference type="Proteomes" id="UP000254711"/>
    </source>
</evidence>
<feature type="compositionally biased region" description="Low complexity" evidence="1">
    <location>
        <begin position="35"/>
        <end position="47"/>
    </location>
</feature>
<organism evidence="3 4">
    <name type="scientific">Dyella solisilvae</name>
    <dbReference type="NCBI Taxonomy" id="1920168"/>
    <lineage>
        <taxon>Bacteria</taxon>
        <taxon>Pseudomonadati</taxon>
        <taxon>Pseudomonadota</taxon>
        <taxon>Gammaproteobacteria</taxon>
        <taxon>Lysobacterales</taxon>
        <taxon>Rhodanobacteraceae</taxon>
        <taxon>Dyella</taxon>
    </lineage>
</organism>
<feature type="chain" id="PRO_5017075452" description="Sel1 repeat family protein" evidence="2">
    <location>
        <begin position="29"/>
        <end position="263"/>
    </location>
</feature>
<name>A0A370K7D4_9GAMM</name>
<evidence type="ECO:0000313" key="3">
    <source>
        <dbReference type="EMBL" id="RDI98542.1"/>
    </source>
</evidence>
<evidence type="ECO:0000256" key="1">
    <source>
        <dbReference type="SAM" id="MobiDB-lite"/>
    </source>
</evidence>
<dbReference type="SUPFAM" id="SSF81901">
    <property type="entry name" value="HCP-like"/>
    <property type="match status" value="1"/>
</dbReference>
<feature type="signal peptide" evidence="2">
    <location>
        <begin position="1"/>
        <end position="28"/>
    </location>
</feature>
<dbReference type="InterPro" id="IPR011990">
    <property type="entry name" value="TPR-like_helical_dom_sf"/>
</dbReference>
<gene>
    <name evidence="3" type="ORF">DVT68_08400</name>
</gene>
<sequence length="263" mass="28537">MFVMAQGAFRCRVLVLCLAMGGAATSHATYAPQVGSASSSGPTPAAAEPDRSLDEVARSYCPRGLERFLPGSYYYCVARRELAQGHAARSVAALEQAARWGSKQAQFLLGVGYTRGDSAPLDRARGLAWLALAAERGDVVYLGVLKSAMAQASDEDKAEAARWYGQLLPTYGDEMAATRAERRYRRERDALTRNEAYGAQVCIDGLNASHLEAVQENGRDNNFCPSRQPVWLVARQVDVHAAELFQGWAGHVTVGELQKASRP</sequence>
<dbReference type="EMBL" id="QQSY01000002">
    <property type="protein sequence ID" value="RDI98542.1"/>
    <property type="molecule type" value="Genomic_DNA"/>
</dbReference>
<evidence type="ECO:0000256" key="2">
    <source>
        <dbReference type="SAM" id="SignalP"/>
    </source>
</evidence>
<dbReference type="Proteomes" id="UP000254711">
    <property type="component" value="Unassembled WGS sequence"/>
</dbReference>
<keyword evidence="2" id="KW-0732">Signal</keyword>
<protein>
    <recommendedName>
        <fullName evidence="5">Sel1 repeat family protein</fullName>
    </recommendedName>
</protein>
<reference evidence="3 4" key="1">
    <citation type="submission" date="2018-07" db="EMBL/GenBank/DDBJ databases">
        <title>Dyella solisilvae sp. nov., isolated from the pine and broad-leaved mixed forest soil.</title>
        <authorList>
            <person name="Gao Z."/>
            <person name="Qiu L."/>
        </authorList>
    </citation>
    <scope>NUCLEOTIDE SEQUENCE [LARGE SCALE GENOMIC DNA]</scope>
    <source>
        <strain evidence="3 4">DHG54</strain>
    </source>
</reference>
<proteinExistence type="predicted"/>
<accession>A0A370K7D4</accession>
<evidence type="ECO:0008006" key="5">
    <source>
        <dbReference type="Google" id="ProtNLM"/>
    </source>
</evidence>
<dbReference type="Gene3D" id="1.25.40.10">
    <property type="entry name" value="Tetratricopeptide repeat domain"/>
    <property type="match status" value="1"/>
</dbReference>